<dbReference type="eggNOG" id="COG2017">
    <property type="taxonomic scope" value="Bacteria"/>
</dbReference>
<dbReference type="Gene3D" id="2.70.98.10">
    <property type="match status" value="1"/>
</dbReference>
<dbReference type="CDD" id="cd09024">
    <property type="entry name" value="Aldose_epim_lacX"/>
    <property type="match status" value="1"/>
</dbReference>
<dbReference type="Proteomes" id="UP000028700">
    <property type="component" value="Unassembled WGS sequence"/>
</dbReference>
<dbReference type="STRING" id="1291743.LOSG293_120320"/>
<evidence type="ECO:0000313" key="1">
    <source>
        <dbReference type="EMBL" id="GAK47795.1"/>
    </source>
</evidence>
<keyword evidence="2" id="KW-1185">Reference proteome</keyword>
<proteinExistence type="predicted"/>
<dbReference type="InterPro" id="IPR008183">
    <property type="entry name" value="Aldose_1/G6P_1-epimerase"/>
</dbReference>
<dbReference type="GO" id="GO:0016853">
    <property type="term" value="F:isomerase activity"/>
    <property type="evidence" value="ECO:0007669"/>
    <property type="project" value="InterPro"/>
</dbReference>
<dbReference type="GO" id="GO:0005975">
    <property type="term" value="P:carbohydrate metabolic process"/>
    <property type="evidence" value="ECO:0007669"/>
    <property type="project" value="InterPro"/>
</dbReference>
<gene>
    <name evidence="1" type="ORF">LOSG293_120320</name>
</gene>
<dbReference type="AlphaFoldDB" id="A0A081BIC7"/>
<dbReference type="InterPro" id="IPR011013">
    <property type="entry name" value="Gal_mutarotase_sf_dom"/>
</dbReference>
<dbReference type="Pfam" id="PF01263">
    <property type="entry name" value="Aldose_epim"/>
    <property type="match status" value="1"/>
</dbReference>
<dbReference type="OrthoDB" id="9795355at2"/>
<organism evidence="1 2">
    <name type="scientific">Secundilactobacillus oryzae JCM 18671</name>
    <dbReference type="NCBI Taxonomy" id="1291743"/>
    <lineage>
        <taxon>Bacteria</taxon>
        <taxon>Bacillati</taxon>
        <taxon>Bacillota</taxon>
        <taxon>Bacilli</taxon>
        <taxon>Lactobacillales</taxon>
        <taxon>Lactobacillaceae</taxon>
        <taxon>Secundilactobacillus</taxon>
    </lineage>
</organism>
<evidence type="ECO:0008006" key="3">
    <source>
        <dbReference type="Google" id="ProtNLM"/>
    </source>
</evidence>
<accession>A0A081BIC7</accession>
<sequence length="292" mass="32773">MITLKNDYLTVKINEVGAELTSVVDAESQAEYMWQGSSKSWNRHAPILFPIVGRLQDDTFTYDGQEYHMGQHGFARDHTFEIETVSDTLVTLKLASSTETREKYPFDFVLRVTFELKDHVLSVQDQVTNTSTGEMLFSLGGHPGFNVPFDEPTADFTDYQVTVSPRQVYTTLPLKGASVDVANEGTLDLNQPLKLDHELFDQDAKILKLNEVETTVMLSSTVNDHGVALTVQNAPYLGIWSAYPNTGNFVCIEPWWGIADPVGHNGELKDKLGMRRLAANETESFTYQVSYF</sequence>
<reference evidence="1" key="1">
    <citation type="journal article" date="2014" name="Genome Announc.">
        <title>Draft Genome Sequence of Lactobacillus oryzae Strain SG293T.</title>
        <authorList>
            <person name="Tanizawa Y."/>
            <person name="Fujisawa T."/>
            <person name="Mochizuki T."/>
            <person name="Kaminuma E."/>
            <person name="Nakamura Y."/>
            <person name="Tohno M."/>
        </authorList>
    </citation>
    <scope>NUCLEOTIDE SEQUENCE [LARGE SCALE GENOMIC DNA]</scope>
    <source>
        <strain evidence="1">SG293</strain>
    </source>
</reference>
<name>A0A081BIC7_9LACO</name>
<dbReference type="RefSeq" id="WP_034527501.1">
    <property type="nucleotide sequence ID" value="NZ_BBAZ01000010.1"/>
</dbReference>
<dbReference type="GO" id="GO:0030246">
    <property type="term" value="F:carbohydrate binding"/>
    <property type="evidence" value="ECO:0007669"/>
    <property type="project" value="InterPro"/>
</dbReference>
<protein>
    <recommendedName>
        <fullName evidence="3">Galactose mutarotase</fullName>
    </recommendedName>
</protein>
<dbReference type="PANTHER" id="PTHR11122">
    <property type="entry name" value="APOSPORY-ASSOCIATED PROTEIN C-RELATED"/>
    <property type="match status" value="1"/>
</dbReference>
<dbReference type="InterPro" id="IPR014718">
    <property type="entry name" value="GH-type_carb-bd"/>
</dbReference>
<dbReference type="InterPro" id="IPR037481">
    <property type="entry name" value="LacX"/>
</dbReference>
<dbReference type="PANTHER" id="PTHR11122:SF13">
    <property type="entry name" value="GLUCOSE-6-PHOSPHATE 1-EPIMERASE"/>
    <property type="match status" value="1"/>
</dbReference>
<comment type="caution">
    <text evidence="1">The sequence shown here is derived from an EMBL/GenBank/DDBJ whole genome shotgun (WGS) entry which is preliminary data.</text>
</comment>
<evidence type="ECO:0000313" key="2">
    <source>
        <dbReference type="Proteomes" id="UP000028700"/>
    </source>
</evidence>
<dbReference type="SUPFAM" id="SSF74650">
    <property type="entry name" value="Galactose mutarotase-like"/>
    <property type="match status" value="1"/>
</dbReference>
<dbReference type="EMBL" id="BBJM01000012">
    <property type="protein sequence ID" value="GAK47795.1"/>
    <property type="molecule type" value="Genomic_DNA"/>
</dbReference>